<feature type="transmembrane region" description="Helical" evidence="4">
    <location>
        <begin position="6"/>
        <end position="23"/>
    </location>
</feature>
<comment type="caution">
    <text evidence="5">The sequence shown here is derived from an EMBL/GenBank/DDBJ whole genome shotgun (WGS) entry which is preliminary data.</text>
</comment>
<organism evidence="5 6">
    <name type="scientific">Taibaiella soli</name>
    <dbReference type="NCBI Taxonomy" id="1649169"/>
    <lineage>
        <taxon>Bacteria</taxon>
        <taxon>Pseudomonadati</taxon>
        <taxon>Bacteroidota</taxon>
        <taxon>Chitinophagia</taxon>
        <taxon>Chitinophagales</taxon>
        <taxon>Chitinophagaceae</taxon>
        <taxon>Taibaiella</taxon>
    </lineage>
</organism>
<dbReference type="InterPro" id="IPR019734">
    <property type="entry name" value="TPR_rpt"/>
</dbReference>
<dbReference type="Proteomes" id="UP000248745">
    <property type="component" value="Unassembled WGS sequence"/>
</dbReference>
<proteinExistence type="predicted"/>
<dbReference type="OrthoDB" id="1490552at2"/>
<evidence type="ECO:0000313" key="5">
    <source>
        <dbReference type="EMBL" id="PZF72836.1"/>
    </source>
</evidence>
<dbReference type="Pfam" id="PF14559">
    <property type="entry name" value="TPR_19"/>
    <property type="match status" value="1"/>
</dbReference>
<protein>
    <submittedName>
        <fullName evidence="5">Uncharacterized protein</fullName>
    </submittedName>
</protein>
<dbReference type="PANTHER" id="PTHR44943">
    <property type="entry name" value="CELLULOSE SYNTHASE OPERON PROTEIN C"/>
    <property type="match status" value="1"/>
</dbReference>
<dbReference type="InterPro" id="IPR051685">
    <property type="entry name" value="Ycf3/AcsC/BcsC/TPR_MFPF"/>
</dbReference>
<dbReference type="PROSITE" id="PS50005">
    <property type="entry name" value="TPR"/>
    <property type="match status" value="1"/>
</dbReference>
<dbReference type="SUPFAM" id="SSF48452">
    <property type="entry name" value="TPR-like"/>
    <property type="match status" value="1"/>
</dbReference>
<keyword evidence="4" id="KW-0812">Transmembrane</keyword>
<dbReference type="Gene3D" id="1.25.40.10">
    <property type="entry name" value="Tetratricopeptide repeat domain"/>
    <property type="match status" value="1"/>
</dbReference>
<evidence type="ECO:0000256" key="2">
    <source>
        <dbReference type="ARBA" id="ARBA00022803"/>
    </source>
</evidence>
<evidence type="ECO:0000256" key="3">
    <source>
        <dbReference type="PROSITE-ProRule" id="PRU00339"/>
    </source>
</evidence>
<keyword evidence="6" id="KW-1185">Reference proteome</keyword>
<gene>
    <name evidence="5" type="ORF">DN068_10500</name>
</gene>
<dbReference type="AlphaFoldDB" id="A0A2W2BH72"/>
<keyword evidence="1" id="KW-0677">Repeat</keyword>
<dbReference type="EMBL" id="QKTW01000016">
    <property type="protein sequence ID" value="PZF72836.1"/>
    <property type="molecule type" value="Genomic_DNA"/>
</dbReference>
<evidence type="ECO:0000256" key="4">
    <source>
        <dbReference type="SAM" id="Phobius"/>
    </source>
</evidence>
<dbReference type="SMART" id="SM00028">
    <property type="entry name" value="TPR"/>
    <property type="match status" value="4"/>
</dbReference>
<evidence type="ECO:0000256" key="1">
    <source>
        <dbReference type="ARBA" id="ARBA00022737"/>
    </source>
</evidence>
<feature type="repeat" description="TPR" evidence="3">
    <location>
        <begin position="207"/>
        <end position="240"/>
    </location>
</feature>
<dbReference type="PANTHER" id="PTHR44943:SF8">
    <property type="entry name" value="TPR REPEAT-CONTAINING PROTEIN MJ0263"/>
    <property type="match status" value="1"/>
</dbReference>
<sequence>MRLVHYITIAVALLLIILLYKGVNTIPPAKPPMAAGAGSTPPMAGGMPSTPMAEPASFDSILVASRKQLPDHARAEIGAIEKKISETKDSAAMAPLYADLAKEWQQHKQLPIAAFYYAKSAKLDNSEKKLNFAGQLFLDQLHDAGSSGVQVWEGQQAIACFERSLEINPKNDTVKLAMAAGYIEGTGELMQGVTILRGIVAEKPDNIPANLMLGKMSLQSGQFDKAVSRFEKVLSVEPNNTEAMYFLAEAYKNKGDKQKAIELLTKCKELVNKPDFSKDVDQYINSFK</sequence>
<name>A0A2W2BH72_9BACT</name>
<dbReference type="RefSeq" id="WP_110998870.1">
    <property type="nucleotide sequence ID" value="NZ_QKTW01000016.1"/>
</dbReference>
<keyword evidence="2 3" id="KW-0802">TPR repeat</keyword>
<keyword evidence="4" id="KW-0472">Membrane</keyword>
<accession>A0A2W2BH72</accession>
<dbReference type="InterPro" id="IPR011990">
    <property type="entry name" value="TPR-like_helical_dom_sf"/>
</dbReference>
<keyword evidence="4" id="KW-1133">Transmembrane helix</keyword>
<reference evidence="5 6" key="1">
    <citation type="submission" date="2018-06" db="EMBL/GenBank/DDBJ databases">
        <title>Mucibacter soli gen. nov., sp. nov., a new member of the family Chitinophagaceae producing mucin.</title>
        <authorList>
            <person name="Kim M.-K."/>
            <person name="Park S."/>
            <person name="Kim T.-S."/>
            <person name="Joung Y."/>
            <person name="Han J.-H."/>
            <person name="Kim S.B."/>
        </authorList>
    </citation>
    <scope>NUCLEOTIDE SEQUENCE [LARGE SCALE GENOMIC DNA]</scope>
    <source>
        <strain evidence="5 6">R1-15</strain>
    </source>
</reference>
<evidence type="ECO:0000313" key="6">
    <source>
        <dbReference type="Proteomes" id="UP000248745"/>
    </source>
</evidence>